<dbReference type="InterPro" id="IPR050718">
    <property type="entry name" value="ApaG-like"/>
</dbReference>
<evidence type="ECO:0000313" key="3">
    <source>
        <dbReference type="EnsemblProtists" id="EKX32935"/>
    </source>
</evidence>
<dbReference type="RefSeq" id="XP_005819915.1">
    <property type="nucleotide sequence ID" value="XM_005819858.1"/>
</dbReference>
<dbReference type="EnsemblProtists" id="EKX32935">
    <property type="protein sequence ID" value="EKX32935"/>
    <property type="gene ID" value="GUITHDRAFT_120886"/>
</dbReference>
<reference evidence="2 4" key="1">
    <citation type="journal article" date="2012" name="Nature">
        <title>Algal genomes reveal evolutionary mosaicism and the fate of nucleomorphs.</title>
        <authorList>
            <consortium name="DOE Joint Genome Institute"/>
            <person name="Curtis B.A."/>
            <person name="Tanifuji G."/>
            <person name="Burki F."/>
            <person name="Gruber A."/>
            <person name="Irimia M."/>
            <person name="Maruyama S."/>
            <person name="Arias M.C."/>
            <person name="Ball S.G."/>
            <person name="Gile G.H."/>
            <person name="Hirakawa Y."/>
            <person name="Hopkins J.F."/>
            <person name="Kuo A."/>
            <person name="Rensing S.A."/>
            <person name="Schmutz J."/>
            <person name="Symeonidi A."/>
            <person name="Elias M."/>
            <person name="Eveleigh R.J."/>
            <person name="Herman E.K."/>
            <person name="Klute M.J."/>
            <person name="Nakayama T."/>
            <person name="Obornik M."/>
            <person name="Reyes-Prieto A."/>
            <person name="Armbrust E.V."/>
            <person name="Aves S.J."/>
            <person name="Beiko R.G."/>
            <person name="Coutinho P."/>
            <person name="Dacks J.B."/>
            <person name="Durnford D.G."/>
            <person name="Fast N.M."/>
            <person name="Green B.R."/>
            <person name="Grisdale C.J."/>
            <person name="Hempel F."/>
            <person name="Henrissat B."/>
            <person name="Hoppner M.P."/>
            <person name="Ishida K."/>
            <person name="Kim E."/>
            <person name="Koreny L."/>
            <person name="Kroth P.G."/>
            <person name="Liu Y."/>
            <person name="Malik S.B."/>
            <person name="Maier U.G."/>
            <person name="McRose D."/>
            <person name="Mock T."/>
            <person name="Neilson J.A."/>
            <person name="Onodera N.T."/>
            <person name="Poole A.M."/>
            <person name="Pritham E.J."/>
            <person name="Richards T.A."/>
            <person name="Rocap G."/>
            <person name="Roy S.W."/>
            <person name="Sarai C."/>
            <person name="Schaack S."/>
            <person name="Shirato S."/>
            <person name="Slamovits C.H."/>
            <person name="Spencer D.F."/>
            <person name="Suzuki S."/>
            <person name="Worden A.Z."/>
            <person name="Zauner S."/>
            <person name="Barry K."/>
            <person name="Bell C."/>
            <person name="Bharti A.K."/>
            <person name="Crow J.A."/>
            <person name="Grimwood J."/>
            <person name="Kramer R."/>
            <person name="Lindquist E."/>
            <person name="Lucas S."/>
            <person name="Salamov A."/>
            <person name="McFadden G.I."/>
            <person name="Lane C.E."/>
            <person name="Keeling P.J."/>
            <person name="Gray M.W."/>
            <person name="Grigoriev I.V."/>
            <person name="Archibald J.M."/>
        </authorList>
    </citation>
    <scope>NUCLEOTIDE SEQUENCE</scope>
    <source>
        <strain evidence="2 4">CCMP2712</strain>
    </source>
</reference>
<evidence type="ECO:0000313" key="2">
    <source>
        <dbReference type="EMBL" id="EKX32935.1"/>
    </source>
</evidence>
<dbReference type="SUPFAM" id="SSF110069">
    <property type="entry name" value="ApaG-like"/>
    <property type="match status" value="1"/>
</dbReference>
<dbReference type="PANTHER" id="PTHR47191:SF2">
    <property type="entry name" value="OS05G0170800 PROTEIN"/>
    <property type="match status" value="1"/>
</dbReference>
<dbReference type="HOGENOM" id="CLU_1047551_0_0_1"/>
<evidence type="ECO:0000313" key="4">
    <source>
        <dbReference type="Proteomes" id="UP000011087"/>
    </source>
</evidence>
<dbReference type="OrthoDB" id="2305498at2759"/>
<dbReference type="GeneID" id="17289661"/>
<dbReference type="PANTHER" id="PTHR47191">
    <property type="entry name" value="OS05G0170800 PROTEIN"/>
    <property type="match status" value="1"/>
</dbReference>
<sequence length="227" mass="25556">MLKEIRGLTMNETKLYLHEKPLLNRWGHGQFVYNSSQVDALLKMLPPRVCTQAVDWSMTRRKELLPLPEECSDGFSRAQLFKITRELFKKSKEAEEEKAVEAEDDAFTVLKLLTEQHQLQLSSRITIDNESEQTVQLIGRQWEILDETGAISGSVPKGTHGVVGMTPVLKPGQRFEYHSGVELTTKEGRMSGSFQMAVVGEEQEGDSDNGDDELFDAIVAPFALRSN</sequence>
<dbReference type="EMBL" id="JH993164">
    <property type="protein sequence ID" value="EKX32935.1"/>
    <property type="molecule type" value="Genomic_DNA"/>
</dbReference>
<keyword evidence="4" id="KW-1185">Reference proteome</keyword>
<dbReference type="Proteomes" id="UP000011087">
    <property type="component" value="Unassembled WGS sequence"/>
</dbReference>
<dbReference type="InterPro" id="IPR007474">
    <property type="entry name" value="ApaG_domain"/>
</dbReference>
<dbReference type="PaxDb" id="55529-EKX32935"/>
<feature type="domain" description="ApaG" evidence="1">
    <location>
        <begin position="94"/>
        <end position="227"/>
    </location>
</feature>
<dbReference type="Pfam" id="PF04379">
    <property type="entry name" value="DUF525"/>
    <property type="match status" value="1"/>
</dbReference>
<dbReference type="KEGG" id="gtt:GUITHDRAFT_120886"/>
<protein>
    <recommendedName>
        <fullName evidence="1">ApaG domain-containing protein</fullName>
    </recommendedName>
</protein>
<evidence type="ECO:0000259" key="1">
    <source>
        <dbReference type="PROSITE" id="PS51087"/>
    </source>
</evidence>
<name>L1IAR3_GUITC</name>
<dbReference type="AlphaFoldDB" id="L1IAR3"/>
<dbReference type="eggNOG" id="ENOG502SBP9">
    <property type="taxonomic scope" value="Eukaryota"/>
</dbReference>
<dbReference type="InterPro" id="IPR036767">
    <property type="entry name" value="ApaG_sf"/>
</dbReference>
<reference evidence="3" key="3">
    <citation type="submission" date="2015-06" db="UniProtKB">
        <authorList>
            <consortium name="EnsemblProtists"/>
        </authorList>
    </citation>
    <scope>IDENTIFICATION</scope>
</reference>
<organism evidence="2">
    <name type="scientific">Guillardia theta (strain CCMP2712)</name>
    <name type="common">Cryptophyte</name>
    <dbReference type="NCBI Taxonomy" id="905079"/>
    <lineage>
        <taxon>Eukaryota</taxon>
        <taxon>Cryptophyceae</taxon>
        <taxon>Pyrenomonadales</taxon>
        <taxon>Geminigeraceae</taxon>
        <taxon>Guillardia</taxon>
    </lineage>
</organism>
<dbReference type="Gene3D" id="2.60.40.1470">
    <property type="entry name" value="ApaG domain"/>
    <property type="match status" value="1"/>
</dbReference>
<dbReference type="PROSITE" id="PS51087">
    <property type="entry name" value="APAG"/>
    <property type="match status" value="1"/>
</dbReference>
<reference evidence="4" key="2">
    <citation type="submission" date="2012-11" db="EMBL/GenBank/DDBJ databases">
        <authorList>
            <person name="Kuo A."/>
            <person name="Curtis B.A."/>
            <person name="Tanifuji G."/>
            <person name="Burki F."/>
            <person name="Gruber A."/>
            <person name="Irimia M."/>
            <person name="Maruyama S."/>
            <person name="Arias M.C."/>
            <person name="Ball S.G."/>
            <person name="Gile G.H."/>
            <person name="Hirakawa Y."/>
            <person name="Hopkins J.F."/>
            <person name="Rensing S.A."/>
            <person name="Schmutz J."/>
            <person name="Symeonidi A."/>
            <person name="Elias M."/>
            <person name="Eveleigh R.J."/>
            <person name="Herman E.K."/>
            <person name="Klute M.J."/>
            <person name="Nakayama T."/>
            <person name="Obornik M."/>
            <person name="Reyes-Prieto A."/>
            <person name="Armbrust E.V."/>
            <person name="Aves S.J."/>
            <person name="Beiko R.G."/>
            <person name="Coutinho P."/>
            <person name="Dacks J.B."/>
            <person name="Durnford D.G."/>
            <person name="Fast N.M."/>
            <person name="Green B.R."/>
            <person name="Grisdale C."/>
            <person name="Hempe F."/>
            <person name="Henrissat B."/>
            <person name="Hoppner M.P."/>
            <person name="Ishida K.-I."/>
            <person name="Kim E."/>
            <person name="Koreny L."/>
            <person name="Kroth P.G."/>
            <person name="Liu Y."/>
            <person name="Malik S.-B."/>
            <person name="Maier U.G."/>
            <person name="McRose D."/>
            <person name="Mock T."/>
            <person name="Neilson J.A."/>
            <person name="Onodera N.T."/>
            <person name="Poole A.M."/>
            <person name="Pritham E.J."/>
            <person name="Richards T.A."/>
            <person name="Rocap G."/>
            <person name="Roy S.W."/>
            <person name="Sarai C."/>
            <person name="Schaack S."/>
            <person name="Shirato S."/>
            <person name="Slamovits C.H."/>
            <person name="Spencer D.F."/>
            <person name="Suzuki S."/>
            <person name="Worden A.Z."/>
            <person name="Zauner S."/>
            <person name="Barry K."/>
            <person name="Bell C."/>
            <person name="Bharti A.K."/>
            <person name="Crow J.A."/>
            <person name="Grimwood J."/>
            <person name="Kramer R."/>
            <person name="Lindquist E."/>
            <person name="Lucas S."/>
            <person name="Salamov A."/>
            <person name="McFadden G.I."/>
            <person name="Lane C.E."/>
            <person name="Keeling P.J."/>
            <person name="Gray M.W."/>
            <person name="Grigoriev I.V."/>
            <person name="Archibald J.M."/>
        </authorList>
    </citation>
    <scope>NUCLEOTIDE SEQUENCE</scope>
    <source>
        <strain evidence="4">CCMP2712</strain>
    </source>
</reference>
<proteinExistence type="predicted"/>
<dbReference type="STRING" id="905079.L1IAR3"/>
<accession>L1IAR3</accession>
<gene>
    <name evidence="2" type="ORF">GUITHDRAFT_120886</name>
</gene>